<dbReference type="EMBL" id="JADGJW010000994">
    <property type="protein sequence ID" value="KAJ3208453.1"/>
    <property type="molecule type" value="Genomic_DNA"/>
</dbReference>
<evidence type="ECO:0000313" key="4">
    <source>
        <dbReference type="Proteomes" id="UP001211065"/>
    </source>
</evidence>
<comment type="caution">
    <text evidence="3">The sequence shown here is derived from an EMBL/GenBank/DDBJ whole genome shotgun (WGS) entry which is preliminary data.</text>
</comment>
<gene>
    <name evidence="3" type="ORF">HK099_008723</name>
</gene>
<feature type="compositionally biased region" description="Low complexity" evidence="2">
    <location>
        <begin position="260"/>
        <end position="274"/>
    </location>
</feature>
<evidence type="ECO:0000256" key="1">
    <source>
        <dbReference type="SAM" id="Coils"/>
    </source>
</evidence>
<feature type="compositionally biased region" description="Polar residues" evidence="2">
    <location>
        <begin position="212"/>
        <end position="236"/>
    </location>
</feature>
<reference evidence="3" key="1">
    <citation type="submission" date="2020-05" db="EMBL/GenBank/DDBJ databases">
        <title>Phylogenomic resolution of chytrid fungi.</title>
        <authorList>
            <person name="Stajich J.E."/>
            <person name="Amses K."/>
            <person name="Simmons R."/>
            <person name="Seto K."/>
            <person name="Myers J."/>
            <person name="Bonds A."/>
            <person name="Quandt C.A."/>
            <person name="Barry K."/>
            <person name="Liu P."/>
            <person name="Grigoriev I."/>
            <person name="Longcore J.E."/>
            <person name="James T.Y."/>
        </authorList>
    </citation>
    <scope>NUCLEOTIDE SEQUENCE</scope>
    <source>
        <strain evidence="3">JEL0476</strain>
    </source>
</reference>
<feature type="region of interest" description="Disordered" evidence="2">
    <location>
        <begin position="211"/>
        <end position="285"/>
    </location>
</feature>
<sequence length="527" mass="59633">MSEKLPIANGMEEFKSIANNNIDQNEKDSSLEVLLMPFNYNTNSTSRAKYVPPHQRLAINASNYHNNDLDSNMNRLSFTDNNNSHASYKFGSPKRDYNHLSFDHKSTKSESFSYNNTRTGNSYIARHNYGNEQFNSSSQDFKENSSLEYQNNTWNNHKVSLPYKNWRTENGEMREKLTYNNGVSVKGRYSQYKDSSLISNSYESVEYLPNRISGTSNTESRSMTSLNSHSRISNKTYHIGSPSMKSKNFNRKDSIVSNISRASSINQDDSSSSRGESKGNYSSLPTSLMEHSKFISDMLNQPTKSIQTLGGEQGITSQINILREQVDELKRKFSNVIDKEVIDSSITENTSNVGNNLNNHDNNSTQEENFRRGVPPLSPPLSNLGSPTKQKSVYPTTTNSPSSQSKQLLDFEVENIKIKNEKQNNQNSNTIATEEQNRMEFFNKTLTNLLSLSQELFDILDDSLDDGLSGDDVLSLRELCRVQLASIKMLIKVLSEIASDSKPKIENKNNNNLLDYSSSRKGKERAN</sequence>
<feature type="compositionally biased region" description="Low complexity" evidence="2">
    <location>
        <begin position="352"/>
        <end position="363"/>
    </location>
</feature>
<evidence type="ECO:0000313" key="3">
    <source>
        <dbReference type="EMBL" id="KAJ3208453.1"/>
    </source>
</evidence>
<protein>
    <submittedName>
        <fullName evidence="3">Uncharacterized protein</fullName>
    </submittedName>
</protein>
<keyword evidence="4" id="KW-1185">Reference proteome</keyword>
<proteinExistence type="predicted"/>
<organism evidence="3 4">
    <name type="scientific">Clydaea vesicula</name>
    <dbReference type="NCBI Taxonomy" id="447962"/>
    <lineage>
        <taxon>Eukaryota</taxon>
        <taxon>Fungi</taxon>
        <taxon>Fungi incertae sedis</taxon>
        <taxon>Chytridiomycota</taxon>
        <taxon>Chytridiomycota incertae sedis</taxon>
        <taxon>Chytridiomycetes</taxon>
        <taxon>Lobulomycetales</taxon>
        <taxon>Lobulomycetaceae</taxon>
        <taxon>Clydaea</taxon>
    </lineage>
</organism>
<dbReference type="Proteomes" id="UP001211065">
    <property type="component" value="Unassembled WGS sequence"/>
</dbReference>
<name>A0AAD5TVU1_9FUNG</name>
<dbReference type="AlphaFoldDB" id="A0AAD5TVU1"/>
<feature type="compositionally biased region" description="Polar residues" evidence="2">
    <location>
        <begin position="388"/>
        <end position="405"/>
    </location>
</feature>
<evidence type="ECO:0000256" key="2">
    <source>
        <dbReference type="SAM" id="MobiDB-lite"/>
    </source>
</evidence>
<keyword evidence="1" id="KW-0175">Coiled coil</keyword>
<feature type="coiled-coil region" evidence="1">
    <location>
        <begin position="312"/>
        <end position="339"/>
    </location>
</feature>
<feature type="region of interest" description="Disordered" evidence="2">
    <location>
        <begin position="504"/>
        <end position="527"/>
    </location>
</feature>
<feature type="compositionally biased region" description="Polar residues" evidence="2">
    <location>
        <begin position="508"/>
        <end position="519"/>
    </location>
</feature>
<feature type="region of interest" description="Disordered" evidence="2">
    <location>
        <begin position="352"/>
        <end position="405"/>
    </location>
</feature>
<accession>A0AAD5TVU1</accession>